<organism evidence="2 3">
    <name type="scientific">Strongylus vulgaris</name>
    <name type="common">Blood worm</name>
    <dbReference type="NCBI Taxonomy" id="40348"/>
    <lineage>
        <taxon>Eukaryota</taxon>
        <taxon>Metazoa</taxon>
        <taxon>Ecdysozoa</taxon>
        <taxon>Nematoda</taxon>
        <taxon>Chromadorea</taxon>
        <taxon>Rhabditida</taxon>
        <taxon>Rhabditina</taxon>
        <taxon>Rhabditomorpha</taxon>
        <taxon>Strongyloidea</taxon>
        <taxon>Strongylidae</taxon>
        <taxon>Strongylus</taxon>
    </lineage>
</organism>
<dbReference type="AlphaFoldDB" id="A0A3P7JS56"/>
<reference evidence="2 3" key="1">
    <citation type="submission" date="2018-11" db="EMBL/GenBank/DDBJ databases">
        <authorList>
            <consortium name="Pathogen Informatics"/>
        </authorList>
    </citation>
    <scope>NUCLEOTIDE SEQUENCE [LARGE SCALE GENOMIC DNA]</scope>
</reference>
<keyword evidence="3" id="KW-1185">Reference proteome</keyword>
<protein>
    <submittedName>
        <fullName evidence="2">Uncharacterized protein</fullName>
    </submittedName>
</protein>
<name>A0A3P7JS56_STRVU</name>
<evidence type="ECO:0000256" key="1">
    <source>
        <dbReference type="SAM" id="MobiDB-lite"/>
    </source>
</evidence>
<feature type="compositionally biased region" description="Basic and acidic residues" evidence="1">
    <location>
        <begin position="162"/>
        <end position="173"/>
    </location>
</feature>
<feature type="region of interest" description="Disordered" evidence="1">
    <location>
        <begin position="230"/>
        <end position="256"/>
    </location>
</feature>
<feature type="region of interest" description="Disordered" evidence="1">
    <location>
        <begin position="162"/>
        <end position="208"/>
    </location>
</feature>
<evidence type="ECO:0000313" key="2">
    <source>
        <dbReference type="EMBL" id="VDM83813.1"/>
    </source>
</evidence>
<dbReference type="OrthoDB" id="5876913at2759"/>
<gene>
    <name evidence="2" type="ORF">SVUK_LOCUS18811</name>
</gene>
<feature type="compositionally biased region" description="Basic and acidic residues" evidence="1">
    <location>
        <begin position="183"/>
        <end position="208"/>
    </location>
</feature>
<evidence type="ECO:0000313" key="3">
    <source>
        <dbReference type="Proteomes" id="UP000270094"/>
    </source>
</evidence>
<dbReference type="Proteomes" id="UP000270094">
    <property type="component" value="Unassembled WGS sequence"/>
</dbReference>
<proteinExistence type="predicted"/>
<sequence>MGSLISRNYGETQPKTIAEAKAEIVNNLLKIQDHYIAINRMRNEDRAKWKVFNKKVEILEAVKTVAEAKAEIVNNLLKIQDHYIAINRMRNEDRAKWKVFNKKVEILEAVKARALKEERQRLRNKERARERDELEANLSKEVIMTPYGFKKEPIVYPNLKKQREEADKRKAAPSEKPLPSRLRKPETAARAADLAEPKIPRKELRRPAEPRKISRRIMLNLDATQQSVDVGEDDYGYTTSEKTSTGKRTDGSSSESEEVFVLIDKMPVMMHYLG</sequence>
<dbReference type="EMBL" id="UYYB01125486">
    <property type="protein sequence ID" value="VDM83813.1"/>
    <property type="molecule type" value="Genomic_DNA"/>
</dbReference>
<accession>A0A3P7JS56</accession>